<comment type="caution">
    <text evidence="2">The sequence shown here is derived from an EMBL/GenBank/DDBJ whole genome shotgun (WGS) entry which is preliminary data.</text>
</comment>
<dbReference type="Proteomes" id="UP000177682">
    <property type="component" value="Unassembled WGS sequence"/>
</dbReference>
<name>A0A1F5PJS7_9BACT</name>
<evidence type="ECO:0000313" key="2">
    <source>
        <dbReference type="EMBL" id="OGE90205.1"/>
    </source>
</evidence>
<evidence type="ECO:0000256" key="1">
    <source>
        <dbReference type="SAM" id="Phobius"/>
    </source>
</evidence>
<keyword evidence="1" id="KW-0812">Transmembrane</keyword>
<proteinExistence type="predicted"/>
<evidence type="ECO:0000313" key="3">
    <source>
        <dbReference type="Proteomes" id="UP000177682"/>
    </source>
</evidence>
<sequence length="118" mass="13083">MRHKDFIRAVCFCALLLGLALSAIYFCLQVQVVAGLLLAMVGVGLGLISFMAGARISDQEDDPVASLPAGRGYQYVPIPPPPPRWAFSSNRLIRSGGHFWDRISRLVRKPIRFLTALW</sequence>
<dbReference type="AlphaFoldDB" id="A0A1F5PJS7"/>
<dbReference type="EMBL" id="MFEY01000007">
    <property type="protein sequence ID" value="OGE90205.1"/>
    <property type="molecule type" value="Genomic_DNA"/>
</dbReference>
<keyword evidence="1" id="KW-1133">Transmembrane helix</keyword>
<feature type="transmembrane region" description="Helical" evidence="1">
    <location>
        <begin position="32"/>
        <end position="52"/>
    </location>
</feature>
<protein>
    <submittedName>
        <fullName evidence="2">Uncharacterized protein</fullName>
    </submittedName>
</protein>
<keyword evidence="1" id="KW-0472">Membrane</keyword>
<reference evidence="2 3" key="1">
    <citation type="journal article" date="2016" name="Nat. Commun.">
        <title>Thousands of microbial genomes shed light on interconnected biogeochemical processes in an aquifer system.</title>
        <authorList>
            <person name="Anantharaman K."/>
            <person name="Brown C.T."/>
            <person name="Hug L.A."/>
            <person name="Sharon I."/>
            <person name="Castelle C.J."/>
            <person name="Probst A.J."/>
            <person name="Thomas B.C."/>
            <person name="Singh A."/>
            <person name="Wilkins M.J."/>
            <person name="Karaoz U."/>
            <person name="Brodie E.L."/>
            <person name="Williams K.H."/>
            <person name="Hubbard S.S."/>
            <person name="Banfield J.F."/>
        </authorList>
    </citation>
    <scope>NUCLEOTIDE SEQUENCE [LARGE SCALE GENOMIC DNA]</scope>
</reference>
<gene>
    <name evidence="2" type="ORF">A3E29_03845</name>
</gene>
<accession>A0A1F5PJS7</accession>
<organism evidence="2 3">
    <name type="scientific">Candidatus Doudnabacteria bacterium RIFCSPHIGHO2_12_FULL_48_16</name>
    <dbReference type="NCBI Taxonomy" id="1817838"/>
    <lineage>
        <taxon>Bacteria</taxon>
        <taxon>Candidatus Doudnaibacteriota</taxon>
    </lineage>
</organism>